<proteinExistence type="inferred from homology"/>
<evidence type="ECO:0000256" key="1">
    <source>
        <dbReference type="ARBA" id="ARBA00006464"/>
    </source>
</evidence>
<dbReference type="GO" id="GO:0016740">
    <property type="term" value="F:transferase activity"/>
    <property type="evidence" value="ECO:0007669"/>
    <property type="project" value="UniProtKB-KW"/>
</dbReference>
<organism evidence="3 4">
    <name type="scientific">Anaeroselena agilis</name>
    <dbReference type="NCBI Taxonomy" id="3063788"/>
    <lineage>
        <taxon>Bacteria</taxon>
        <taxon>Bacillati</taxon>
        <taxon>Bacillota</taxon>
        <taxon>Negativicutes</taxon>
        <taxon>Acetonemataceae</taxon>
        <taxon>Anaeroselena</taxon>
    </lineage>
</organism>
<dbReference type="Pfam" id="PF02397">
    <property type="entry name" value="Bac_transf"/>
    <property type="match status" value="1"/>
</dbReference>
<dbReference type="RefSeq" id="WP_413782311.1">
    <property type="nucleotide sequence ID" value="NZ_JAUOZS010000001.1"/>
</dbReference>
<accession>A0ABU3P495</accession>
<dbReference type="PANTHER" id="PTHR30576">
    <property type="entry name" value="COLANIC BIOSYNTHESIS UDP-GLUCOSE LIPID CARRIER TRANSFERASE"/>
    <property type="match status" value="1"/>
</dbReference>
<comment type="caution">
    <text evidence="3">The sequence shown here is derived from an EMBL/GenBank/DDBJ whole genome shotgun (WGS) entry which is preliminary data.</text>
</comment>
<evidence type="ECO:0000259" key="2">
    <source>
        <dbReference type="Pfam" id="PF02397"/>
    </source>
</evidence>
<protein>
    <submittedName>
        <fullName evidence="3">Sugar transferase</fullName>
        <ecNumber evidence="3">2.7.8.-</ecNumber>
    </submittedName>
</protein>
<name>A0ABU3P495_9FIRM</name>
<comment type="similarity">
    <text evidence="1">Belongs to the bacterial sugar transferase family.</text>
</comment>
<gene>
    <name evidence="3" type="ORF">Q4T40_21775</name>
</gene>
<dbReference type="InterPro" id="IPR003362">
    <property type="entry name" value="Bact_transf"/>
</dbReference>
<dbReference type="EMBL" id="JAUOZS010000001">
    <property type="protein sequence ID" value="MDT8903869.1"/>
    <property type="molecule type" value="Genomic_DNA"/>
</dbReference>
<evidence type="ECO:0000313" key="4">
    <source>
        <dbReference type="Proteomes" id="UP001254848"/>
    </source>
</evidence>
<keyword evidence="3" id="KW-0808">Transferase</keyword>
<dbReference type="EC" id="2.7.8.-" evidence="3"/>
<evidence type="ECO:0000313" key="3">
    <source>
        <dbReference type="EMBL" id="MDT8903869.1"/>
    </source>
</evidence>
<dbReference type="PANTHER" id="PTHR30576:SF20">
    <property type="entry name" value="QUINOVOSAMINEPHOSPHOTRANSFERAE-RELATED"/>
    <property type="match status" value="1"/>
</dbReference>
<keyword evidence="4" id="KW-1185">Reference proteome</keyword>
<reference evidence="3 4" key="1">
    <citation type="submission" date="2023-07" db="EMBL/GenBank/DDBJ databases">
        <title>The novel representative of Negativicutes class, Anaeroselena agilis gen. nov. sp. nov.</title>
        <authorList>
            <person name="Prokofeva M.I."/>
            <person name="Elcheninov A.G."/>
            <person name="Klyukina A."/>
            <person name="Kublanov I.V."/>
            <person name="Frolov E.N."/>
            <person name="Podosokorskaya O.A."/>
        </authorList>
    </citation>
    <scope>NUCLEOTIDE SEQUENCE [LARGE SCALE GENOMIC DNA]</scope>
    <source>
        <strain evidence="3 4">4137-cl</strain>
    </source>
</reference>
<feature type="domain" description="Bacterial sugar transferase" evidence="2">
    <location>
        <begin position="3"/>
        <end position="197"/>
    </location>
</feature>
<sequence length="211" mass="23646">MLKRLFDLVCSSIGLILLSPILIALSVAIKLDSPGPVFYRGVRVGRYGKPFRIFKFRSMVPNADKIGADSTSGSDMRVTKIGHIIRKFKFDEFSQLINVFLGDMSIVGPRPEVQKFVDMYTEEEKAILTLRPGITDWSSIKFHNEGDIIEASGIKDADEAYAKLIRPTKLKLQLKYVREHNLWVDIKIIVCTILTLFSTRTGGGVVGVPEI</sequence>
<dbReference type="Proteomes" id="UP001254848">
    <property type="component" value="Unassembled WGS sequence"/>
</dbReference>